<dbReference type="Gene3D" id="3.40.50.720">
    <property type="entry name" value="NAD(P)-binding Rossmann-like Domain"/>
    <property type="match status" value="1"/>
</dbReference>
<organism evidence="1 2">
    <name type="scientific">Aurantimonas endophytica</name>
    <dbReference type="NCBI Taxonomy" id="1522175"/>
    <lineage>
        <taxon>Bacteria</taxon>
        <taxon>Pseudomonadati</taxon>
        <taxon>Pseudomonadota</taxon>
        <taxon>Alphaproteobacteria</taxon>
        <taxon>Hyphomicrobiales</taxon>
        <taxon>Aurantimonadaceae</taxon>
        <taxon>Aurantimonas</taxon>
    </lineage>
</organism>
<reference evidence="1 2" key="1">
    <citation type="submission" date="2020-08" db="EMBL/GenBank/DDBJ databases">
        <title>Genomic Encyclopedia of Type Strains, Phase IV (KMG-IV): sequencing the most valuable type-strain genomes for metagenomic binning, comparative biology and taxonomic classification.</title>
        <authorList>
            <person name="Goeker M."/>
        </authorList>
    </citation>
    <scope>NUCLEOTIDE SEQUENCE [LARGE SCALE GENOMIC DNA]</scope>
    <source>
        <strain evidence="1 2">DSM 103570</strain>
    </source>
</reference>
<dbReference type="AlphaFoldDB" id="A0A7W6HAB0"/>
<name>A0A7W6HAB0_9HYPH</name>
<gene>
    <name evidence="1" type="ORF">GGR03_000305</name>
</gene>
<keyword evidence="2" id="KW-1185">Reference proteome</keyword>
<proteinExistence type="predicted"/>
<sequence length="82" mass="8637">MVDARDIGEIAAIELLRRENSATALPLERINVVGPDTLTGPNIAAIWTDVLGRPINYGGDDTAGSSRTAVSLCRLGWPTTCG</sequence>
<comment type="caution">
    <text evidence="1">The sequence shown here is derived from an EMBL/GenBank/DDBJ whole genome shotgun (WGS) entry which is preliminary data.</text>
</comment>
<evidence type="ECO:0000313" key="1">
    <source>
        <dbReference type="EMBL" id="MBB4001258.1"/>
    </source>
</evidence>
<dbReference type="Proteomes" id="UP000588647">
    <property type="component" value="Unassembled WGS sequence"/>
</dbReference>
<dbReference type="EMBL" id="JACIEM010000001">
    <property type="protein sequence ID" value="MBB4001258.1"/>
    <property type="molecule type" value="Genomic_DNA"/>
</dbReference>
<dbReference type="Gene3D" id="3.90.25.10">
    <property type="entry name" value="UDP-galactose 4-epimerase, domain 1"/>
    <property type="match status" value="1"/>
</dbReference>
<accession>A0A7W6HAB0</accession>
<evidence type="ECO:0000313" key="2">
    <source>
        <dbReference type="Proteomes" id="UP000588647"/>
    </source>
</evidence>
<protein>
    <submittedName>
        <fullName evidence="1">Uncharacterized protein YbjT (DUF2867 family)</fullName>
    </submittedName>
</protein>